<dbReference type="AlphaFoldDB" id="A0A453R1S2"/>
<dbReference type="PANTHER" id="PTHR33172">
    <property type="entry name" value="OS08G0516900 PROTEIN"/>
    <property type="match status" value="1"/>
</dbReference>
<dbReference type="GO" id="GO:0006950">
    <property type="term" value="P:response to stress"/>
    <property type="evidence" value="ECO:0007669"/>
    <property type="project" value="UniProtKB-ARBA"/>
</dbReference>
<sequence length="331" mass="35092">SDEKEVICSSNIDGPDRDLPDRTDGWGGVESRVQRASQTCLPTYKPGPTRHPNKSRAAKPPLSPDACCKGQHKNHATPAGARGPGFRPPPPSPLLTAGHCSAWTRAGRAMPIALESGALFGRGVPAACAGSSSAGRGSSSQAEAVHLEESEESEGEVQSSLRGPFDTMDALQEALPRRRETSKIDNTKSSSLASAGDVVLLPQSSKGLANPENPSPKKRKGPLPFGIDQNESQSKELSFVGDMNNSPTNCRMPSSPAATSSSPCKSRSEDEHECCNDMPCHNLQREFSDMIVFSSPPLGLQTQLIAVSTVGQQDVGASTDVVSPREKRRKN</sequence>
<feature type="region of interest" description="Disordered" evidence="3">
    <location>
        <begin position="311"/>
        <end position="331"/>
    </location>
</feature>
<feature type="compositionally biased region" description="Basic and acidic residues" evidence="3">
    <location>
        <begin position="14"/>
        <end position="24"/>
    </location>
</feature>
<evidence type="ECO:0000256" key="2">
    <source>
        <dbReference type="ARBA" id="ARBA00023242"/>
    </source>
</evidence>
<comment type="subcellular location">
    <subcellularLocation>
        <location evidence="1">Nucleus</location>
    </subcellularLocation>
</comment>
<reference evidence="4" key="5">
    <citation type="journal article" date="2021" name="G3 (Bethesda)">
        <title>Aegilops tauschii genome assembly Aet v5.0 features greater sequence contiguity and improved annotation.</title>
        <authorList>
            <person name="Wang L."/>
            <person name="Zhu T."/>
            <person name="Rodriguez J.C."/>
            <person name="Deal K.R."/>
            <person name="Dubcovsky J."/>
            <person name="McGuire P.E."/>
            <person name="Lux T."/>
            <person name="Spannagl M."/>
            <person name="Mayer K.F.X."/>
            <person name="Baldrich P."/>
            <person name="Meyers B.C."/>
            <person name="Huo N."/>
            <person name="Gu Y.Q."/>
            <person name="Zhou H."/>
            <person name="Devos K.M."/>
            <person name="Bennetzen J.L."/>
            <person name="Unver T."/>
            <person name="Budak H."/>
            <person name="Gulick P.J."/>
            <person name="Galiba G."/>
            <person name="Kalapos B."/>
            <person name="Nelson D.R."/>
            <person name="Li P."/>
            <person name="You F.M."/>
            <person name="Luo M.C."/>
            <person name="Dvorak J."/>
        </authorList>
    </citation>
    <scope>NUCLEOTIDE SEQUENCE [LARGE SCALE GENOMIC DNA]</scope>
    <source>
        <strain evidence="4">cv. AL8/78</strain>
    </source>
</reference>
<evidence type="ECO:0000256" key="1">
    <source>
        <dbReference type="ARBA" id="ARBA00004123"/>
    </source>
</evidence>
<feature type="compositionally biased region" description="Low complexity" evidence="3">
    <location>
        <begin position="253"/>
        <end position="263"/>
    </location>
</feature>
<feature type="region of interest" description="Disordered" evidence="3">
    <location>
        <begin position="1"/>
        <end position="99"/>
    </location>
</feature>
<feature type="compositionally biased region" description="Low complexity" evidence="3">
    <location>
        <begin position="126"/>
        <end position="144"/>
    </location>
</feature>
<organism evidence="4 5">
    <name type="scientific">Aegilops tauschii subsp. strangulata</name>
    <name type="common">Goatgrass</name>
    <dbReference type="NCBI Taxonomy" id="200361"/>
    <lineage>
        <taxon>Eukaryota</taxon>
        <taxon>Viridiplantae</taxon>
        <taxon>Streptophyta</taxon>
        <taxon>Embryophyta</taxon>
        <taxon>Tracheophyta</taxon>
        <taxon>Spermatophyta</taxon>
        <taxon>Magnoliopsida</taxon>
        <taxon>Liliopsida</taxon>
        <taxon>Poales</taxon>
        <taxon>Poaceae</taxon>
        <taxon>BOP clade</taxon>
        <taxon>Pooideae</taxon>
        <taxon>Triticodae</taxon>
        <taxon>Triticeae</taxon>
        <taxon>Triticinae</taxon>
        <taxon>Aegilops</taxon>
    </lineage>
</organism>
<dbReference type="PANTHER" id="PTHR33172:SF11">
    <property type="entry name" value="DUF3741 DOMAIN-CONTAINING PROTEIN"/>
    <property type="match status" value="1"/>
</dbReference>
<dbReference type="InterPro" id="IPR051992">
    <property type="entry name" value="OxStress_Response_Reg"/>
</dbReference>
<reference evidence="4" key="3">
    <citation type="journal article" date="2017" name="Nature">
        <title>Genome sequence of the progenitor of the wheat D genome Aegilops tauschii.</title>
        <authorList>
            <person name="Luo M.C."/>
            <person name="Gu Y.Q."/>
            <person name="Puiu D."/>
            <person name="Wang H."/>
            <person name="Twardziok S.O."/>
            <person name="Deal K.R."/>
            <person name="Huo N."/>
            <person name="Zhu T."/>
            <person name="Wang L."/>
            <person name="Wang Y."/>
            <person name="McGuire P.E."/>
            <person name="Liu S."/>
            <person name="Long H."/>
            <person name="Ramasamy R.K."/>
            <person name="Rodriguez J.C."/>
            <person name="Van S.L."/>
            <person name="Yuan L."/>
            <person name="Wang Z."/>
            <person name="Xia Z."/>
            <person name="Xiao L."/>
            <person name="Anderson O.D."/>
            <person name="Ouyang S."/>
            <person name="Liang Y."/>
            <person name="Zimin A.V."/>
            <person name="Pertea G."/>
            <person name="Qi P."/>
            <person name="Bennetzen J.L."/>
            <person name="Dai X."/>
            <person name="Dawson M.W."/>
            <person name="Muller H.G."/>
            <person name="Kugler K."/>
            <person name="Rivarola-Duarte L."/>
            <person name="Spannagl M."/>
            <person name="Mayer K.F.X."/>
            <person name="Lu F.H."/>
            <person name="Bevan M.W."/>
            <person name="Leroy P."/>
            <person name="Li P."/>
            <person name="You F.M."/>
            <person name="Sun Q."/>
            <person name="Liu Z."/>
            <person name="Lyons E."/>
            <person name="Wicker T."/>
            <person name="Salzberg S.L."/>
            <person name="Devos K.M."/>
            <person name="Dvorak J."/>
        </authorList>
    </citation>
    <scope>NUCLEOTIDE SEQUENCE [LARGE SCALE GENOMIC DNA]</scope>
    <source>
        <strain evidence="4">cv. AL8/78</strain>
    </source>
</reference>
<dbReference type="STRING" id="200361.A0A453R1S2"/>
<dbReference type="EnsemblPlants" id="AET7Gv20431700.1">
    <property type="protein sequence ID" value="AET7Gv20431700.1"/>
    <property type="gene ID" value="AET7Gv20431700"/>
</dbReference>
<protein>
    <submittedName>
        <fullName evidence="4">Uncharacterized protein</fullName>
    </submittedName>
</protein>
<keyword evidence="2" id="KW-0539">Nucleus</keyword>
<dbReference type="GO" id="GO:0005634">
    <property type="term" value="C:nucleus"/>
    <property type="evidence" value="ECO:0007669"/>
    <property type="project" value="UniProtKB-SubCell"/>
</dbReference>
<proteinExistence type="predicted"/>
<evidence type="ECO:0000313" key="5">
    <source>
        <dbReference type="Proteomes" id="UP000015105"/>
    </source>
</evidence>
<keyword evidence="5" id="KW-1185">Reference proteome</keyword>
<evidence type="ECO:0000256" key="3">
    <source>
        <dbReference type="SAM" id="MobiDB-lite"/>
    </source>
</evidence>
<dbReference type="Proteomes" id="UP000015105">
    <property type="component" value="Chromosome 7D"/>
</dbReference>
<dbReference type="Gramene" id="AET7Gv20431700.1">
    <property type="protein sequence ID" value="AET7Gv20431700.1"/>
    <property type="gene ID" value="AET7Gv20431700"/>
</dbReference>
<feature type="compositionally biased region" description="Basic and acidic residues" evidence="3">
    <location>
        <begin position="175"/>
        <end position="186"/>
    </location>
</feature>
<feature type="compositionally biased region" description="Low complexity" evidence="3">
    <location>
        <begin position="76"/>
        <end position="85"/>
    </location>
</feature>
<feature type="compositionally biased region" description="Polar residues" evidence="3">
    <location>
        <begin position="243"/>
        <end position="252"/>
    </location>
</feature>
<accession>A0A453R1S2</accession>
<reference evidence="5" key="2">
    <citation type="journal article" date="2017" name="Nat. Plants">
        <title>The Aegilops tauschii genome reveals multiple impacts of transposons.</title>
        <authorList>
            <person name="Zhao G."/>
            <person name="Zou C."/>
            <person name="Li K."/>
            <person name="Wang K."/>
            <person name="Li T."/>
            <person name="Gao L."/>
            <person name="Zhang X."/>
            <person name="Wang H."/>
            <person name="Yang Z."/>
            <person name="Liu X."/>
            <person name="Jiang W."/>
            <person name="Mao L."/>
            <person name="Kong X."/>
            <person name="Jiao Y."/>
            <person name="Jia J."/>
        </authorList>
    </citation>
    <scope>NUCLEOTIDE SEQUENCE [LARGE SCALE GENOMIC DNA]</scope>
    <source>
        <strain evidence="5">cv. AL8/78</strain>
    </source>
</reference>
<feature type="region of interest" description="Disordered" evidence="3">
    <location>
        <begin position="124"/>
        <end position="272"/>
    </location>
</feature>
<reference evidence="4" key="4">
    <citation type="submission" date="2019-03" db="UniProtKB">
        <authorList>
            <consortium name="EnsemblPlants"/>
        </authorList>
    </citation>
    <scope>IDENTIFICATION</scope>
</reference>
<reference evidence="5" key="1">
    <citation type="journal article" date="2014" name="Science">
        <title>Ancient hybridizations among the ancestral genomes of bread wheat.</title>
        <authorList>
            <consortium name="International Wheat Genome Sequencing Consortium,"/>
            <person name="Marcussen T."/>
            <person name="Sandve S.R."/>
            <person name="Heier L."/>
            <person name="Spannagl M."/>
            <person name="Pfeifer M."/>
            <person name="Jakobsen K.S."/>
            <person name="Wulff B.B."/>
            <person name="Steuernagel B."/>
            <person name="Mayer K.F."/>
            <person name="Olsen O.A."/>
        </authorList>
    </citation>
    <scope>NUCLEOTIDE SEQUENCE [LARGE SCALE GENOMIC DNA]</scope>
    <source>
        <strain evidence="5">cv. AL8/78</strain>
    </source>
</reference>
<evidence type="ECO:0000313" key="4">
    <source>
        <dbReference type="EnsemblPlants" id="AET7Gv20431700.1"/>
    </source>
</evidence>
<name>A0A453R1S2_AEGTS</name>